<sequence>MNTTLKESAQVFPLLLILAIIVISLDGLSNFNVIDLSRLNFVSYHDMPKPAAHGKEAYSLEPSSDHVALRFDDHNYDITSDHDWESIFPSNGNDYHVSMYRQLACLDTIRRAHLILYARQSNTSETPLLLKEAQWCFGYLRQIILCNADTTLEPSVRVYDLDDVFLQDATGLGEYHRCYDWTRIRHIEIALSNSLDTGT</sequence>
<protein>
    <submittedName>
        <fullName evidence="4">Uncharacterized protein</fullName>
    </submittedName>
</protein>
<reference evidence="4" key="1">
    <citation type="submission" date="2023-06" db="EMBL/GenBank/DDBJ databases">
        <authorList>
            <consortium name="Lawrence Berkeley National Laboratory"/>
            <person name="Ahrendt S."/>
            <person name="Sahu N."/>
            <person name="Indic B."/>
            <person name="Wong-Bajracharya J."/>
            <person name="Merenyi Z."/>
            <person name="Ke H.-M."/>
            <person name="Monk M."/>
            <person name="Kocsube S."/>
            <person name="Drula E."/>
            <person name="Lipzen A."/>
            <person name="Balint B."/>
            <person name="Henrissat B."/>
            <person name="Andreopoulos B."/>
            <person name="Martin F.M."/>
            <person name="Harder C.B."/>
            <person name="Rigling D."/>
            <person name="Ford K.L."/>
            <person name="Foster G.D."/>
            <person name="Pangilinan J."/>
            <person name="Papanicolaou A."/>
            <person name="Barry K."/>
            <person name="LaButti K."/>
            <person name="Viragh M."/>
            <person name="Koriabine M."/>
            <person name="Yan M."/>
            <person name="Riley R."/>
            <person name="Champramary S."/>
            <person name="Plett K.L."/>
            <person name="Tsai I.J."/>
            <person name="Slot J."/>
            <person name="Sipos G."/>
            <person name="Plett J."/>
            <person name="Nagy L.G."/>
            <person name="Grigoriev I.V."/>
        </authorList>
    </citation>
    <scope>NUCLEOTIDE SEQUENCE</scope>
    <source>
        <strain evidence="4">CCBAS 213</strain>
    </source>
</reference>
<evidence type="ECO:0000256" key="2">
    <source>
        <dbReference type="ARBA" id="ARBA00035112"/>
    </source>
</evidence>
<proteinExistence type="inferred from homology"/>
<dbReference type="PANTHER" id="PTHR33365:SF4">
    <property type="entry name" value="CYCLOCHLOROTINE BIOSYNTHESIS PROTEIN O"/>
    <property type="match status" value="1"/>
</dbReference>
<dbReference type="EMBL" id="JAUEPS010000046">
    <property type="protein sequence ID" value="KAK0446605.1"/>
    <property type="molecule type" value="Genomic_DNA"/>
</dbReference>
<keyword evidence="5" id="KW-1185">Reference proteome</keyword>
<dbReference type="RefSeq" id="XP_060325954.1">
    <property type="nucleotide sequence ID" value="XM_060474251.1"/>
</dbReference>
<evidence type="ECO:0000256" key="3">
    <source>
        <dbReference type="SAM" id="Phobius"/>
    </source>
</evidence>
<organism evidence="4 5">
    <name type="scientific">Armillaria tabescens</name>
    <name type="common">Ringless honey mushroom</name>
    <name type="synonym">Agaricus tabescens</name>
    <dbReference type="NCBI Taxonomy" id="1929756"/>
    <lineage>
        <taxon>Eukaryota</taxon>
        <taxon>Fungi</taxon>
        <taxon>Dikarya</taxon>
        <taxon>Basidiomycota</taxon>
        <taxon>Agaricomycotina</taxon>
        <taxon>Agaricomycetes</taxon>
        <taxon>Agaricomycetidae</taxon>
        <taxon>Agaricales</taxon>
        <taxon>Marasmiineae</taxon>
        <taxon>Physalacriaceae</taxon>
        <taxon>Desarmillaria</taxon>
    </lineage>
</organism>
<keyword evidence="3" id="KW-1133">Transmembrane helix</keyword>
<feature type="transmembrane region" description="Helical" evidence="3">
    <location>
        <begin position="12"/>
        <end position="34"/>
    </location>
</feature>
<evidence type="ECO:0000313" key="5">
    <source>
        <dbReference type="Proteomes" id="UP001175211"/>
    </source>
</evidence>
<comment type="pathway">
    <text evidence="1">Mycotoxin biosynthesis.</text>
</comment>
<name>A0AA39JPM2_ARMTA</name>
<evidence type="ECO:0000313" key="4">
    <source>
        <dbReference type="EMBL" id="KAK0446605.1"/>
    </source>
</evidence>
<keyword evidence="3" id="KW-0472">Membrane</keyword>
<dbReference type="GO" id="GO:0043386">
    <property type="term" value="P:mycotoxin biosynthetic process"/>
    <property type="evidence" value="ECO:0007669"/>
    <property type="project" value="InterPro"/>
</dbReference>
<dbReference type="GeneID" id="85357799"/>
<dbReference type="Pfam" id="PF11807">
    <property type="entry name" value="UstYa"/>
    <property type="match status" value="1"/>
</dbReference>
<dbReference type="InterPro" id="IPR021765">
    <property type="entry name" value="UstYa-like"/>
</dbReference>
<dbReference type="PANTHER" id="PTHR33365">
    <property type="entry name" value="YALI0B05434P"/>
    <property type="match status" value="1"/>
</dbReference>
<keyword evidence="3" id="KW-0812">Transmembrane</keyword>
<dbReference type="AlphaFoldDB" id="A0AA39JPM2"/>
<gene>
    <name evidence="4" type="ORF">EV420DRAFT_1570316</name>
</gene>
<dbReference type="Proteomes" id="UP001175211">
    <property type="component" value="Unassembled WGS sequence"/>
</dbReference>
<comment type="caution">
    <text evidence="4">The sequence shown here is derived from an EMBL/GenBank/DDBJ whole genome shotgun (WGS) entry which is preliminary data.</text>
</comment>
<evidence type="ECO:0000256" key="1">
    <source>
        <dbReference type="ARBA" id="ARBA00004685"/>
    </source>
</evidence>
<accession>A0AA39JPM2</accession>
<comment type="similarity">
    <text evidence="2">Belongs to the ustYa family.</text>
</comment>